<name>A0A8J2UFD5_9BACT</name>
<dbReference type="PANTHER" id="PTHR34599:SF1">
    <property type="entry name" value="PHOSPHATIDIC ACID PHOSPHATASE TYPE 2_HALOPEROXIDASE DOMAIN-CONTAINING PROTEIN"/>
    <property type="match status" value="1"/>
</dbReference>
<comment type="caution">
    <text evidence="2">The sequence shown here is derived from an EMBL/GenBank/DDBJ whole genome shotgun (WGS) entry which is preliminary data.</text>
</comment>
<dbReference type="AlphaFoldDB" id="A0A8J2UFD5"/>
<dbReference type="Proteomes" id="UP000607559">
    <property type="component" value="Unassembled WGS sequence"/>
</dbReference>
<reference evidence="2" key="1">
    <citation type="journal article" date="2014" name="Int. J. Syst. Evol. Microbiol.">
        <title>Complete genome sequence of Corynebacterium casei LMG S-19264T (=DSM 44701T), isolated from a smear-ripened cheese.</title>
        <authorList>
            <consortium name="US DOE Joint Genome Institute (JGI-PGF)"/>
            <person name="Walter F."/>
            <person name="Albersmeier A."/>
            <person name="Kalinowski J."/>
            <person name="Ruckert C."/>
        </authorList>
    </citation>
    <scope>NUCLEOTIDE SEQUENCE</scope>
    <source>
        <strain evidence="2">CGMCC 1.15448</strain>
    </source>
</reference>
<sequence length="521" mass="56062">MQLFITDIKRTITLIAPLAALLGLSACNKSVSDRTADLPPLAPASEDLNAGSWKPILMPRPDTFAVTAPVATSNTLYIADLNEIKGYQAHLTSDQQGQIAYWSAGGVLRWNEIMLGLMAKYNLPPYQNADGSYPIPSSTNPFAYPYFPFANPPYAARALAYVSAAQYDALVACWHYKTLYNRPAPYLVDSTIKALAGKNNLPSYPSEGAVLAGVSAEMMKLLFPDELANIQQKLQEQETALIASGAAARSDVTAGEALGRQIAGLFIARGRADNAGKAVGTPAGWASLVTTAQSKNQVPWLSLETPARPPMLPLFGKVKGFLCDSATIVALRPGPPPSTGSDSMKAQTQAAYSMIKNATRDQMRIVQFWADGVGTYTPPGHWNAIADGDFVNQNYSEVRWARNLALLNMAEMDAAISCWDIKYYYFNPRPTQMDPTIKTLTGIPNFPSYVSGHSMFSAAAATILGHILPSRATAYMAMAQEAANSRIYAGIHYSIDCTAGFSVGQNIGGYAIKRAQSDGAE</sequence>
<dbReference type="PANTHER" id="PTHR34599">
    <property type="entry name" value="PEROXIDASE-RELATED"/>
    <property type="match status" value="1"/>
</dbReference>
<evidence type="ECO:0000313" key="3">
    <source>
        <dbReference type="Proteomes" id="UP000607559"/>
    </source>
</evidence>
<dbReference type="SUPFAM" id="SSF48317">
    <property type="entry name" value="Acid phosphatase/Vanadium-dependent haloperoxidase"/>
    <property type="match status" value="2"/>
</dbReference>
<dbReference type="Gene3D" id="1.10.606.20">
    <property type="match status" value="2"/>
</dbReference>
<dbReference type="InterPro" id="IPR000326">
    <property type="entry name" value="PAP2/HPO"/>
</dbReference>
<dbReference type="CDD" id="cd03398">
    <property type="entry name" value="PAP2_haloperoxidase"/>
    <property type="match status" value="1"/>
</dbReference>
<protein>
    <recommendedName>
        <fullName evidence="1">Phosphatidic acid phosphatase type 2/haloperoxidase domain-containing protein</fullName>
    </recommendedName>
</protein>
<dbReference type="Pfam" id="PF01569">
    <property type="entry name" value="PAP2"/>
    <property type="match status" value="1"/>
</dbReference>
<organism evidence="2 3">
    <name type="scientific">Puia dinghuensis</name>
    <dbReference type="NCBI Taxonomy" id="1792502"/>
    <lineage>
        <taxon>Bacteria</taxon>
        <taxon>Pseudomonadati</taxon>
        <taxon>Bacteroidota</taxon>
        <taxon>Chitinophagia</taxon>
        <taxon>Chitinophagales</taxon>
        <taxon>Chitinophagaceae</taxon>
        <taxon>Puia</taxon>
    </lineage>
</organism>
<evidence type="ECO:0000313" key="2">
    <source>
        <dbReference type="EMBL" id="GGB08918.1"/>
    </source>
</evidence>
<dbReference type="SMART" id="SM00014">
    <property type="entry name" value="acidPPc"/>
    <property type="match status" value="1"/>
</dbReference>
<feature type="domain" description="Phosphatidic acid phosphatase type 2/haloperoxidase" evidence="1">
    <location>
        <begin position="404"/>
        <end position="512"/>
    </location>
</feature>
<gene>
    <name evidence="2" type="ORF">GCM10011511_35550</name>
</gene>
<accession>A0A8J2UFD5</accession>
<dbReference type="EMBL" id="BMJC01000004">
    <property type="protein sequence ID" value="GGB08918.1"/>
    <property type="molecule type" value="Genomic_DNA"/>
</dbReference>
<reference evidence="2" key="2">
    <citation type="submission" date="2020-09" db="EMBL/GenBank/DDBJ databases">
        <authorList>
            <person name="Sun Q."/>
            <person name="Zhou Y."/>
        </authorList>
    </citation>
    <scope>NUCLEOTIDE SEQUENCE</scope>
    <source>
        <strain evidence="2">CGMCC 1.15448</strain>
    </source>
</reference>
<keyword evidence="3" id="KW-1185">Reference proteome</keyword>
<dbReference type="InterPro" id="IPR052559">
    <property type="entry name" value="V-haloperoxidase"/>
</dbReference>
<proteinExistence type="predicted"/>
<evidence type="ECO:0000259" key="1">
    <source>
        <dbReference type="SMART" id="SM00014"/>
    </source>
</evidence>
<dbReference type="InterPro" id="IPR036938">
    <property type="entry name" value="PAP2/HPO_sf"/>
</dbReference>
<dbReference type="RefSeq" id="WP_188934153.1">
    <property type="nucleotide sequence ID" value="NZ_BMJC01000004.1"/>
</dbReference>